<proteinExistence type="inferred from homology"/>
<evidence type="ECO:0000313" key="12">
    <source>
        <dbReference type="EMBL" id="CAL8131714.1"/>
    </source>
</evidence>
<dbReference type="PROSITE" id="PS00211">
    <property type="entry name" value="ABC_TRANSPORTER_1"/>
    <property type="match status" value="1"/>
</dbReference>
<evidence type="ECO:0000313" key="13">
    <source>
        <dbReference type="Proteomes" id="UP001642540"/>
    </source>
</evidence>
<evidence type="ECO:0000256" key="1">
    <source>
        <dbReference type="ARBA" id="ARBA00008575"/>
    </source>
</evidence>
<dbReference type="InterPro" id="IPR050835">
    <property type="entry name" value="ABC_transporter_sub-D"/>
</dbReference>
<dbReference type="PROSITE" id="PS50929">
    <property type="entry name" value="ABC_TM1F"/>
    <property type="match status" value="1"/>
</dbReference>
<keyword evidence="4" id="KW-0547">Nucleotide-binding</keyword>
<evidence type="ECO:0000256" key="6">
    <source>
        <dbReference type="ARBA" id="ARBA00022989"/>
    </source>
</evidence>
<protein>
    <recommendedName>
        <fullName evidence="14">ATP-binding cassette sub-family D member 3</fullName>
    </recommendedName>
</protein>
<sequence length="733" mass="83169">MAILSKFETNSSSKKHFLRLICGLCSVKSIVFLTYLYKKSTRSHKIIKLVEAQNKLQSSSKGGKGKRVDKRFFHQLKTIISILIPSWKCPEVGYMSLVTVMLGVRAFCDLWTIYLGTLIESAIICGEPLRFNRLVAEFAMTMPTMTLTNATLKYSIRQLEIRFRSRLTHHLMGKYMHKLTFYKLNQSERNIDQLITTDVEKFTSTLANLYSQMSKPLLDIIIYVYGISSTIGASVPGTMLLYLAAAAAVIARLRKPMAKLTATEQSLEGEFRFGNSRIITNSEEIAFYKGGDRELHWMLSCFNNLYRHLDGFTGFKFIMEFFENLIAKYMATIVGYYAVSRPFFAKSRGIQETGVLAAAKTHQQRQETYYKSGRMLLNLALAMGRFILNTKDLTRLAGYTSRVSHLMEMLDQINEEEDARSSEGDHRKNSPEFKSTASQVRGRHRNKKTGAVPTIPGVGVGRYVIQDHIIRFEHVPIVTPNGDVLVKALSMEVKSGTNVLVCGPNGCGKSSLFRILGELWPLRGGVLTKPARHQLFYVPQKPYMPYGTFRDQIIYPDTKQDMLRKGRRDEDLLEYLGLVDLEWIVDLGESDQHSSRRMHEAHVNTALRDAVSDGASPEESSNFRGSKHRMDAIENWMDVLSGGQKQRIAMARMFYHKPQFAILDECTSAVSVDVEGAIYRYCRTAGITLFTVSHRKSLWAFHDNVLHMDGRGDYSFSKIKHSEKGDVTDVYGS</sequence>
<dbReference type="Gene3D" id="3.40.50.300">
    <property type="entry name" value="P-loop containing nucleotide triphosphate hydrolases"/>
    <property type="match status" value="1"/>
</dbReference>
<dbReference type="InterPro" id="IPR017871">
    <property type="entry name" value="ABC_transporter-like_CS"/>
</dbReference>
<dbReference type="InterPro" id="IPR036640">
    <property type="entry name" value="ABC1_TM_sf"/>
</dbReference>
<dbReference type="Pfam" id="PF00005">
    <property type="entry name" value="ABC_tran"/>
    <property type="match status" value="1"/>
</dbReference>
<dbReference type="InterPro" id="IPR003593">
    <property type="entry name" value="AAA+_ATPase"/>
</dbReference>
<dbReference type="Proteomes" id="UP001642540">
    <property type="component" value="Unassembled WGS sequence"/>
</dbReference>
<keyword evidence="3 9" id="KW-0812">Transmembrane</keyword>
<dbReference type="SUPFAM" id="SSF90123">
    <property type="entry name" value="ABC transporter transmembrane region"/>
    <property type="match status" value="1"/>
</dbReference>
<accession>A0ABP1RNH8</accession>
<dbReference type="PANTHER" id="PTHR11384">
    <property type="entry name" value="ATP-BINDING CASSETTE, SUB-FAMILY D MEMBER"/>
    <property type="match status" value="1"/>
</dbReference>
<evidence type="ECO:0000256" key="5">
    <source>
        <dbReference type="ARBA" id="ARBA00022840"/>
    </source>
</evidence>
<evidence type="ECO:0000259" key="11">
    <source>
        <dbReference type="PROSITE" id="PS50929"/>
    </source>
</evidence>
<feature type="region of interest" description="Disordered" evidence="8">
    <location>
        <begin position="415"/>
        <end position="452"/>
    </location>
</feature>
<comment type="caution">
    <text evidence="12">The sequence shown here is derived from an EMBL/GenBank/DDBJ whole genome shotgun (WGS) entry which is preliminary data.</text>
</comment>
<dbReference type="InterPro" id="IPR011527">
    <property type="entry name" value="ABC1_TM_dom"/>
</dbReference>
<gene>
    <name evidence="12" type="ORF">ODALV1_LOCUS24290</name>
</gene>
<dbReference type="PROSITE" id="PS50893">
    <property type="entry name" value="ABC_TRANSPORTER_2"/>
    <property type="match status" value="1"/>
</dbReference>
<feature type="domain" description="ABC transmembrane type-1" evidence="11">
    <location>
        <begin position="113"/>
        <end position="339"/>
    </location>
</feature>
<feature type="transmembrane region" description="Helical" evidence="9">
    <location>
        <begin position="17"/>
        <end position="37"/>
    </location>
</feature>
<dbReference type="PANTHER" id="PTHR11384:SF62">
    <property type="entry name" value="ATP-BINDING CASSETTE SUB-FAMILY D MEMBER 3"/>
    <property type="match status" value="1"/>
</dbReference>
<dbReference type="Pfam" id="PF06472">
    <property type="entry name" value="ABC_membrane_2"/>
    <property type="match status" value="1"/>
</dbReference>
<evidence type="ECO:0008006" key="14">
    <source>
        <dbReference type="Google" id="ProtNLM"/>
    </source>
</evidence>
<reference evidence="12 13" key="1">
    <citation type="submission" date="2024-08" db="EMBL/GenBank/DDBJ databases">
        <authorList>
            <person name="Cucini C."/>
            <person name="Frati F."/>
        </authorList>
    </citation>
    <scope>NUCLEOTIDE SEQUENCE [LARGE SCALE GENOMIC DNA]</scope>
</reference>
<comment type="similarity">
    <text evidence="1">Belongs to the ABC transporter superfamily. ABCD family. Peroxisomal fatty acyl CoA transporter (TC 3.A.1.203) subfamily.</text>
</comment>
<keyword evidence="6 9" id="KW-1133">Transmembrane helix</keyword>
<evidence type="ECO:0000256" key="2">
    <source>
        <dbReference type="ARBA" id="ARBA00022448"/>
    </source>
</evidence>
<dbReference type="InterPro" id="IPR027417">
    <property type="entry name" value="P-loop_NTPase"/>
</dbReference>
<feature type="compositionally biased region" description="Basic and acidic residues" evidence="8">
    <location>
        <begin position="419"/>
        <end position="431"/>
    </location>
</feature>
<dbReference type="SMART" id="SM00382">
    <property type="entry name" value="AAA"/>
    <property type="match status" value="1"/>
</dbReference>
<dbReference type="CDD" id="cd03223">
    <property type="entry name" value="ABCD_peroxisomal_ALDP"/>
    <property type="match status" value="1"/>
</dbReference>
<feature type="transmembrane region" description="Helical" evidence="9">
    <location>
        <begin position="220"/>
        <end position="251"/>
    </location>
</feature>
<keyword evidence="5" id="KW-0067">ATP-binding</keyword>
<keyword evidence="7 9" id="KW-0472">Membrane</keyword>
<evidence type="ECO:0000256" key="8">
    <source>
        <dbReference type="SAM" id="MobiDB-lite"/>
    </source>
</evidence>
<dbReference type="EMBL" id="CAXLJM020000089">
    <property type="protein sequence ID" value="CAL8131714.1"/>
    <property type="molecule type" value="Genomic_DNA"/>
</dbReference>
<feature type="domain" description="ABC transporter" evidence="10">
    <location>
        <begin position="470"/>
        <end position="728"/>
    </location>
</feature>
<keyword evidence="2" id="KW-0813">Transport</keyword>
<name>A0ABP1RNH8_9HEXA</name>
<evidence type="ECO:0000256" key="7">
    <source>
        <dbReference type="ARBA" id="ARBA00023136"/>
    </source>
</evidence>
<evidence type="ECO:0000256" key="3">
    <source>
        <dbReference type="ARBA" id="ARBA00022692"/>
    </source>
</evidence>
<evidence type="ECO:0000256" key="9">
    <source>
        <dbReference type="SAM" id="Phobius"/>
    </source>
</evidence>
<evidence type="ECO:0000259" key="10">
    <source>
        <dbReference type="PROSITE" id="PS50893"/>
    </source>
</evidence>
<dbReference type="Gene3D" id="1.20.1560.10">
    <property type="entry name" value="ABC transporter type 1, transmembrane domain"/>
    <property type="match status" value="1"/>
</dbReference>
<keyword evidence="13" id="KW-1185">Reference proteome</keyword>
<organism evidence="12 13">
    <name type="scientific">Orchesella dallaii</name>
    <dbReference type="NCBI Taxonomy" id="48710"/>
    <lineage>
        <taxon>Eukaryota</taxon>
        <taxon>Metazoa</taxon>
        <taxon>Ecdysozoa</taxon>
        <taxon>Arthropoda</taxon>
        <taxon>Hexapoda</taxon>
        <taxon>Collembola</taxon>
        <taxon>Entomobryomorpha</taxon>
        <taxon>Entomobryoidea</taxon>
        <taxon>Orchesellidae</taxon>
        <taxon>Orchesellinae</taxon>
        <taxon>Orchesella</taxon>
    </lineage>
</organism>
<dbReference type="InterPro" id="IPR003439">
    <property type="entry name" value="ABC_transporter-like_ATP-bd"/>
</dbReference>
<dbReference type="SUPFAM" id="SSF52540">
    <property type="entry name" value="P-loop containing nucleoside triphosphate hydrolases"/>
    <property type="match status" value="1"/>
</dbReference>
<evidence type="ECO:0000256" key="4">
    <source>
        <dbReference type="ARBA" id="ARBA00022741"/>
    </source>
</evidence>